<evidence type="ECO:0000313" key="1">
    <source>
        <dbReference type="EMBL" id="CUN67068.1"/>
    </source>
</evidence>
<proteinExistence type="predicted"/>
<dbReference type="RefSeq" id="WP_055278436.1">
    <property type="nucleotide sequence ID" value="NZ_CABIXA010000003.1"/>
</dbReference>
<dbReference type="STRING" id="338188.ERS852397_00628"/>
<reference evidence="1 2" key="1">
    <citation type="submission" date="2015-09" db="EMBL/GenBank/DDBJ databases">
        <authorList>
            <consortium name="Pathogen Informatics"/>
        </authorList>
    </citation>
    <scope>NUCLEOTIDE SEQUENCE [LARGE SCALE GENOMIC DNA]</scope>
    <source>
        <strain evidence="1 2">2789STDY5608840</strain>
    </source>
</reference>
<protein>
    <submittedName>
        <fullName evidence="1">Uncharacterized protein</fullName>
    </submittedName>
</protein>
<dbReference type="Proteomes" id="UP000095517">
    <property type="component" value="Unassembled WGS sequence"/>
</dbReference>
<organism evidence="1 2">
    <name type="scientific">Bacteroides finegoldii</name>
    <dbReference type="NCBI Taxonomy" id="338188"/>
    <lineage>
        <taxon>Bacteria</taxon>
        <taxon>Pseudomonadati</taxon>
        <taxon>Bacteroidota</taxon>
        <taxon>Bacteroidia</taxon>
        <taxon>Bacteroidales</taxon>
        <taxon>Bacteroidaceae</taxon>
        <taxon>Bacteroides</taxon>
    </lineage>
</organism>
<sequence>MNHKINISCKLSVVAVLFSLTGCTRDINTDVLATYPNLSDVFIDEFASDLQYQAWGKVTNFEVDTKTTYDGTSSMRIEVPNPSDPMGSWAGGTFYSATGRNLSGYDALTFYAKSSVATAIEVGIGNYDTTEYLVQVNDVQLNTNWSKIIIPIPNSAKLLSEKGLFYYSAGAVNDEGYTIWFDEVKFEKLGTLAHAKIEDIEVPGFPGKLTIGTLTETINLPNGINRKMRVSPNYFTFESSDVNVASVTNDGNITVHKTGEAVISLKEAEGEIKVHCYDFAPTPTKDESEVLSLFSDSYTNKISANWNPRWEWSTAKYTEIDTGDNHIARYSGLNFVGIVFNKTADCSSKTHLHLDVLCMDEVSESTIITVSIYYGTTEIKHPITLEKYPEFKSKQWLSLDLELEKENKLIPQLALACDDNTRNILLDNIYFY</sequence>
<name>A0A173YWC2_9BACE</name>
<dbReference type="InterPro" id="IPR008979">
    <property type="entry name" value="Galactose-bd-like_sf"/>
</dbReference>
<dbReference type="AlphaFoldDB" id="A0A173YWC2"/>
<dbReference type="EMBL" id="CYZH01000003">
    <property type="protein sequence ID" value="CUN67068.1"/>
    <property type="molecule type" value="Genomic_DNA"/>
</dbReference>
<dbReference type="SUPFAM" id="SSF49373">
    <property type="entry name" value="Invasin/intimin cell-adhesion fragments"/>
    <property type="match status" value="1"/>
</dbReference>
<dbReference type="Gene3D" id="2.60.120.430">
    <property type="entry name" value="Galactose-binding lectin"/>
    <property type="match status" value="1"/>
</dbReference>
<evidence type="ECO:0000313" key="2">
    <source>
        <dbReference type="Proteomes" id="UP000095517"/>
    </source>
</evidence>
<gene>
    <name evidence="1" type="ORF">ERS852397_00628</name>
</gene>
<dbReference type="PROSITE" id="PS51257">
    <property type="entry name" value="PROKAR_LIPOPROTEIN"/>
    <property type="match status" value="1"/>
</dbReference>
<dbReference type="InterPro" id="IPR008964">
    <property type="entry name" value="Invasin/intimin_cell_adhesion"/>
</dbReference>
<dbReference type="SUPFAM" id="SSF49785">
    <property type="entry name" value="Galactose-binding domain-like"/>
    <property type="match status" value="1"/>
</dbReference>
<dbReference type="Gene3D" id="2.60.40.1080">
    <property type="match status" value="1"/>
</dbReference>
<accession>A0A173YWC2</accession>